<dbReference type="Gene3D" id="2.30.180.10">
    <property type="entry name" value="FAS1 domain"/>
    <property type="match status" value="2"/>
</dbReference>
<evidence type="ECO:0000313" key="4">
    <source>
        <dbReference type="Proteomes" id="UP000800092"/>
    </source>
</evidence>
<name>A0A6A6HEA2_VIRVR</name>
<dbReference type="SUPFAM" id="SSF82153">
    <property type="entry name" value="FAS1 domain"/>
    <property type="match status" value="2"/>
</dbReference>
<dbReference type="EMBL" id="ML991789">
    <property type="protein sequence ID" value="KAF2235813.1"/>
    <property type="molecule type" value="Genomic_DNA"/>
</dbReference>
<dbReference type="Pfam" id="PF02469">
    <property type="entry name" value="Fasciclin"/>
    <property type="match status" value="2"/>
</dbReference>
<dbReference type="PANTHER" id="PTHR10900">
    <property type="entry name" value="PERIOSTIN-RELATED"/>
    <property type="match status" value="1"/>
</dbReference>
<feature type="compositionally biased region" description="Polar residues" evidence="1">
    <location>
        <begin position="475"/>
        <end position="487"/>
    </location>
</feature>
<evidence type="ECO:0000313" key="3">
    <source>
        <dbReference type="EMBL" id="KAF2235813.1"/>
    </source>
</evidence>
<evidence type="ECO:0000259" key="2">
    <source>
        <dbReference type="PROSITE" id="PS50213"/>
    </source>
</evidence>
<feature type="region of interest" description="Disordered" evidence="1">
    <location>
        <begin position="437"/>
        <end position="487"/>
    </location>
</feature>
<dbReference type="GO" id="GO:0016236">
    <property type="term" value="P:macroautophagy"/>
    <property type="evidence" value="ECO:0007669"/>
    <property type="project" value="TreeGrafter"/>
</dbReference>
<dbReference type="PANTHER" id="PTHR10900:SF77">
    <property type="entry name" value="FI19380P1"/>
    <property type="match status" value="1"/>
</dbReference>
<evidence type="ECO:0000256" key="1">
    <source>
        <dbReference type="SAM" id="MobiDB-lite"/>
    </source>
</evidence>
<dbReference type="AlphaFoldDB" id="A0A6A6HEA2"/>
<dbReference type="OrthoDB" id="286301at2759"/>
<feature type="domain" description="FAS1" evidence="2">
    <location>
        <begin position="120"/>
        <end position="269"/>
    </location>
</feature>
<keyword evidence="4" id="KW-1185">Reference proteome</keyword>
<dbReference type="Proteomes" id="UP000800092">
    <property type="component" value="Unassembled WGS sequence"/>
</dbReference>
<feature type="compositionally biased region" description="Low complexity" evidence="1">
    <location>
        <begin position="451"/>
        <end position="474"/>
    </location>
</feature>
<accession>A0A6A6HEA2</accession>
<organism evidence="3 4">
    <name type="scientific">Viridothelium virens</name>
    <name type="common">Speckled blister lichen</name>
    <name type="synonym">Trypethelium virens</name>
    <dbReference type="NCBI Taxonomy" id="1048519"/>
    <lineage>
        <taxon>Eukaryota</taxon>
        <taxon>Fungi</taxon>
        <taxon>Dikarya</taxon>
        <taxon>Ascomycota</taxon>
        <taxon>Pezizomycotina</taxon>
        <taxon>Dothideomycetes</taxon>
        <taxon>Dothideomycetes incertae sedis</taxon>
        <taxon>Trypetheliales</taxon>
        <taxon>Trypetheliaceae</taxon>
        <taxon>Viridothelium</taxon>
    </lineage>
</organism>
<dbReference type="InterPro" id="IPR050904">
    <property type="entry name" value="Adhesion/Biosynth-related"/>
</dbReference>
<dbReference type="GO" id="GO:0000329">
    <property type="term" value="C:fungal-type vacuole membrane"/>
    <property type="evidence" value="ECO:0007669"/>
    <property type="project" value="TreeGrafter"/>
</dbReference>
<dbReference type="PROSITE" id="PS50213">
    <property type="entry name" value="FAS1"/>
    <property type="match status" value="2"/>
</dbReference>
<proteinExistence type="predicted"/>
<reference evidence="3" key="1">
    <citation type="journal article" date="2020" name="Stud. Mycol.">
        <title>101 Dothideomycetes genomes: a test case for predicting lifestyles and emergence of pathogens.</title>
        <authorList>
            <person name="Haridas S."/>
            <person name="Albert R."/>
            <person name="Binder M."/>
            <person name="Bloem J."/>
            <person name="Labutti K."/>
            <person name="Salamov A."/>
            <person name="Andreopoulos B."/>
            <person name="Baker S."/>
            <person name="Barry K."/>
            <person name="Bills G."/>
            <person name="Bluhm B."/>
            <person name="Cannon C."/>
            <person name="Castanera R."/>
            <person name="Culley D."/>
            <person name="Daum C."/>
            <person name="Ezra D."/>
            <person name="Gonzalez J."/>
            <person name="Henrissat B."/>
            <person name="Kuo A."/>
            <person name="Liang C."/>
            <person name="Lipzen A."/>
            <person name="Lutzoni F."/>
            <person name="Magnuson J."/>
            <person name="Mondo S."/>
            <person name="Nolan M."/>
            <person name="Ohm R."/>
            <person name="Pangilinan J."/>
            <person name="Park H.-J."/>
            <person name="Ramirez L."/>
            <person name="Alfaro M."/>
            <person name="Sun H."/>
            <person name="Tritt A."/>
            <person name="Yoshinaga Y."/>
            <person name="Zwiers L.-H."/>
            <person name="Turgeon B."/>
            <person name="Goodwin S."/>
            <person name="Spatafora J."/>
            <person name="Crous P."/>
            <person name="Grigoriev I."/>
        </authorList>
    </citation>
    <scope>NUCLEOTIDE SEQUENCE</scope>
    <source>
        <strain evidence="3">Tuck. ex Michener</strain>
    </source>
</reference>
<feature type="domain" description="FAS1" evidence="2">
    <location>
        <begin position="262"/>
        <end position="405"/>
    </location>
</feature>
<sequence>MSRQRSGRYNTHRDSARILLRVPPKYSLARQLTLQMRLPVAHIRDGGAHKGRRIGKIDNATSEMPFLVAFPTHTAAQSTHTYTEDSRAYSITPCLWFVNPRHPYNISRADPVAPVLYPLSTHINVLLSNTPGFGLYQYRTGQQGLLIVHVLPESFTFLAPSNDAFDKIPYTDLKDAFSNNDSDQIHAIIQYHVLEGIHRARDLTSQFVFLPTWLQNTYYSNVTGGQRLGAVEQSQNVYVLTSGLGSRSTIIQSDIQASNSIIQVIDSFLVPPENFTYTAPSFNLTSADGAFAASNLNTTLLTSPDLTVFAPSNEAMRLVGLTLQSLTPGDLAQVMSYHVVNSTGSGGSGPVYSSTLQNGSKILTMQGSTINVEWSDNTWFLNSAKITQPDLLFSGGVLHVIDSVLSPNATSVTPNLGLGTDPPAIAESSASDVPYVSLDPPTSYVSPPPSASNSATTSTAMGPSTTSDAATTSTKISNGRPRTNSQSLSVEMQISCLAIFLGIF</sequence>
<dbReference type="InterPro" id="IPR000782">
    <property type="entry name" value="FAS1_domain"/>
</dbReference>
<gene>
    <name evidence="3" type="ORF">EV356DRAFT_513693</name>
</gene>
<dbReference type="InterPro" id="IPR036378">
    <property type="entry name" value="FAS1_dom_sf"/>
</dbReference>
<protein>
    <submittedName>
        <fullName evidence="3">Fasciclin-domain-containing protein</fullName>
    </submittedName>
</protein>
<dbReference type="SMART" id="SM00554">
    <property type="entry name" value="FAS1"/>
    <property type="match status" value="2"/>
</dbReference>